<evidence type="ECO:0000256" key="10">
    <source>
        <dbReference type="ARBA" id="ARBA00032065"/>
    </source>
</evidence>
<evidence type="ECO:0000256" key="2">
    <source>
        <dbReference type="ARBA" id="ARBA00001946"/>
    </source>
</evidence>
<accession>A0A443SLL3</accession>
<dbReference type="EMBL" id="NCKV01001388">
    <property type="protein sequence ID" value="RWS28426.1"/>
    <property type="molecule type" value="Genomic_DNA"/>
</dbReference>
<evidence type="ECO:0000259" key="11">
    <source>
        <dbReference type="Pfam" id="PF02878"/>
    </source>
</evidence>
<dbReference type="Gene3D" id="3.40.120.10">
    <property type="entry name" value="Alpha-D-Glucose-1,6-Bisphosphate, subunit A, domain 3"/>
    <property type="match status" value="1"/>
</dbReference>
<name>A0A443SLL3_9ACAR</name>
<gene>
    <name evidence="12" type="ORF">B4U80_11213</name>
</gene>
<sequence length="169" mass="18157">MQLSQFLNFAAKHPKSNKTNIPYGTAGFRYLAVELDSVLFRMGALASLRSSFKKGSAIGLVVTASHNPEEDNGVKIIDPFGEMLESSWESIATNLANAEDSDVQPFISSISDEFSAIEKGLVFVARDTRKSSEQLAGAAIDGVRAVGGEAVDFGLLTTPQLHFIVSIVF</sequence>
<dbReference type="FunFam" id="3.40.120.10:FF:000013">
    <property type="entry name" value="Phosphoacetylglucosamine mutase"/>
    <property type="match status" value="1"/>
</dbReference>
<evidence type="ECO:0000256" key="9">
    <source>
        <dbReference type="ARBA" id="ARBA00031926"/>
    </source>
</evidence>
<dbReference type="PANTHER" id="PTHR45955">
    <property type="entry name" value="PHOSPHOACETYLGLUCOSAMINE MUTASE"/>
    <property type="match status" value="1"/>
</dbReference>
<dbReference type="EC" id="5.4.2.3" evidence="5"/>
<dbReference type="AlphaFoldDB" id="A0A443SLL3"/>
<evidence type="ECO:0000256" key="1">
    <source>
        <dbReference type="ARBA" id="ARBA00000558"/>
    </source>
</evidence>
<evidence type="ECO:0000256" key="6">
    <source>
        <dbReference type="ARBA" id="ARBA00022723"/>
    </source>
</evidence>
<keyword evidence="8" id="KW-0413">Isomerase</keyword>
<protein>
    <recommendedName>
        <fullName evidence="5">phosphoacetylglucosamine mutase</fullName>
        <ecNumber evidence="5">5.4.2.3</ecNumber>
    </recommendedName>
    <alternativeName>
        <fullName evidence="10">Acetylglucosamine phosphomutase</fullName>
    </alternativeName>
    <alternativeName>
        <fullName evidence="9">N-acetylglucosamine-phosphate mutase</fullName>
    </alternativeName>
</protein>
<dbReference type="STRING" id="299467.A0A443SLL3"/>
<keyword evidence="7" id="KW-0460">Magnesium</keyword>
<dbReference type="SUPFAM" id="SSF53738">
    <property type="entry name" value="Phosphoglucomutase, first 3 domains"/>
    <property type="match status" value="2"/>
</dbReference>
<feature type="domain" description="Alpha-D-phosphohexomutase alpha/beta/alpha" evidence="11">
    <location>
        <begin position="54"/>
        <end position="97"/>
    </location>
</feature>
<dbReference type="GO" id="GO:0005975">
    <property type="term" value="P:carbohydrate metabolic process"/>
    <property type="evidence" value="ECO:0007669"/>
    <property type="project" value="InterPro"/>
</dbReference>
<dbReference type="GO" id="GO:0000287">
    <property type="term" value="F:magnesium ion binding"/>
    <property type="evidence" value="ECO:0007669"/>
    <property type="project" value="InterPro"/>
</dbReference>
<dbReference type="Pfam" id="PF02878">
    <property type="entry name" value="PGM_PMM_I"/>
    <property type="match status" value="2"/>
</dbReference>
<keyword evidence="6" id="KW-0479">Metal-binding</keyword>
<reference evidence="12 13" key="1">
    <citation type="journal article" date="2018" name="Gigascience">
        <title>Genomes of trombidid mites reveal novel predicted allergens and laterally-transferred genes associated with secondary metabolism.</title>
        <authorList>
            <person name="Dong X."/>
            <person name="Chaisiri K."/>
            <person name="Xia D."/>
            <person name="Armstrong S.D."/>
            <person name="Fang Y."/>
            <person name="Donnelly M.J."/>
            <person name="Kadowaki T."/>
            <person name="McGarry J.W."/>
            <person name="Darby A.C."/>
            <person name="Makepeace B.L."/>
        </authorList>
    </citation>
    <scope>NUCLEOTIDE SEQUENCE [LARGE SCALE GENOMIC DNA]</scope>
    <source>
        <strain evidence="12">UoL-UT</strain>
    </source>
</reference>
<comment type="catalytic activity">
    <reaction evidence="1">
        <text>N-acetyl-alpha-D-glucosamine 1-phosphate = N-acetyl-D-glucosamine 6-phosphate</text>
        <dbReference type="Rhea" id="RHEA:23804"/>
        <dbReference type="ChEBI" id="CHEBI:57513"/>
        <dbReference type="ChEBI" id="CHEBI:57776"/>
        <dbReference type="EC" id="5.4.2.3"/>
    </reaction>
</comment>
<dbReference type="VEuPathDB" id="VectorBase:LDEU003617"/>
<dbReference type="InterPro" id="IPR005844">
    <property type="entry name" value="A-D-PHexomutase_a/b/a-I"/>
</dbReference>
<keyword evidence="13" id="KW-1185">Reference proteome</keyword>
<evidence type="ECO:0000313" key="13">
    <source>
        <dbReference type="Proteomes" id="UP000288716"/>
    </source>
</evidence>
<evidence type="ECO:0000256" key="4">
    <source>
        <dbReference type="ARBA" id="ARBA00010231"/>
    </source>
</evidence>
<dbReference type="InterPro" id="IPR016066">
    <property type="entry name" value="A-D-PHexomutase_CS"/>
</dbReference>
<comment type="pathway">
    <text evidence="3">Nucleotide-sugar biosynthesis; UDP-N-acetyl-alpha-D-glucosamine biosynthesis; N-acetyl-alpha-D-glucosamine 1-phosphate from alpha-D-glucosamine 6-phosphate (route I): step 2/2.</text>
</comment>
<organism evidence="12 13">
    <name type="scientific">Leptotrombidium deliense</name>
    <dbReference type="NCBI Taxonomy" id="299467"/>
    <lineage>
        <taxon>Eukaryota</taxon>
        <taxon>Metazoa</taxon>
        <taxon>Ecdysozoa</taxon>
        <taxon>Arthropoda</taxon>
        <taxon>Chelicerata</taxon>
        <taxon>Arachnida</taxon>
        <taxon>Acari</taxon>
        <taxon>Acariformes</taxon>
        <taxon>Trombidiformes</taxon>
        <taxon>Prostigmata</taxon>
        <taxon>Anystina</taxon>
        <taxon>Parasitengona</taxon>
        <taxon>Trombiculoidea</taxon>
        <taxon>Trombiculidae</taxon>
        <taxon>Leptotrombidium</taxon>
    </lineage>
</organism>
<evidence type="ECO:0000256" key="3">
    <source>
        <dbReference type="ARBA" id="ARBA00004865"/>
    </source>
</evidence>
<dbReference type="Proteomes" id="UP000288716">
    <property type="component" value="Unassembled WGS sequence"/>
</dbReference>
<dbReference type="PROSITE" id="PS00710">
    <property type="entry name" value="PGM_PMM"/>
    <property type="match status" value="1"/>
</dbReference>
<comment type="similarity">
    <text evidence="4">Belongs to the phosphohexose mutase family.</text>
</comment>
<dbReference type="OrthoDB" id="1928at2759"/>
<feature type="domain" description="Alpha-D-phosphohexomutase alpha/beta/alpha" evidence="11">
    <location>
        <begin position="109"/>
        <end position="165"/>
    </location>
</feature>
<dbReference type="InterPro" id="IPR016055">
    <property type="entry name" value="A-D-PHexomutase_a/b/a-I/II/III"/>
</dbReference>
<evidence type="ECO:0000256" key="5">
    <source>
        <dbReference type="ARBA" id="ARBA00012731"/>
    </source>
</evidence>
<dbReference type="GO" id="GO:0004610">
    <property type="term" value="F:phosphoacetylglucosamine mutase activity"/>
    <property type="evidence" value="ECO:0007669"/>
    <property type="project" value="UniProtKB-EC"/>
</dbReference>
<evidence type="ECO:0000256" key="8">
    <source>
        <dbReference type="ARBA" id="ARBA00023235"/>
    </source>
</evidence>
<dbReference type="GO" id="GO:0006048">
    <property type="term" value="P:UDP-N-acetylglucosamine biosynthetic process"/>
    <property type="evidence" value="ECO:0007669"/>
    <property type="project" value="TreeGrafter"/>
</dbReference>
<comment type="cofactor">
    <cofactor evidence="2">
        <name>Mg(2+)</name>
        <dbReference type="ChEBI" id="CHEBI:18420"/>
    </cofactor>
</comment>
<evidence type="ECO:0000313" key="12">
    <source>
        <dbReference type="EMBL" id="RWS28426.1"/>
    </source>
</evidence>
<comment type="caution">
    <text evidence="12">The sequence shown here is derived from an EMBL/GenBank/DDBJ whole genome shotgun (WGS) entry which is preliminary data.</text>
</comment>
<evidence type="ECO:0000256" key="7">
    <source>
        <dbReference type="ARBA" id="ARBA00022842"/>
    </source>
</evidence>
<proteinExistence type="inferred from homology"/>
<dbReference type="PANTHER" id="PTHR45955:SF1">
    <property type="entry name" value="PHOSPHOACETYLGLUCOSAMINE MUTASE"/>
    <property type="match status" value="1"/>
</dbReference>